<protein>
    <submittedName>
        <fullName evidence="1">Uncharacterized protein</fullName>
    </submittedName>
</protein>
<sequence>MVELMIVLMVITQIGGVLES</sequence>
<reference evidence="1" key="1">
    <citation type="submission" date="2022-06" db="EMBL/GenBank/DDBJ databases">
        <title>Uncovering the hologenomic basis of an extraordinary plant invasion.</title>
        <authorList>
            <person name="Bieker V.C."/>
            <person name="Martin M.D."/>
            <person name="Gilbert T."/>
            <person name="Hodgins K."/>
            <person name="Battlay P."/>
            <person name="Petersen B."/>
            <person name="Wilson J."/>
        </authorList>
    </citation>
    <scope>NUCLEOTIDE SEQUENCE</scope>
    <source>
        <strain evidence="1">AA19_3_7</strain>
        <tissue evidence="1">Leaf</tissue>
    </source>
</reference>
<dbReference type="EMBL" id="JAMZMK010005540">
    <property type="protein sequence ID" value="KAI7753116.1"/>
    <property type="molecule type" value="Genomic_DNA"/>
</dbReference>
<name>A0AAD5GUT0_AMBAR</name>
<keyword evidence="2" id="KW-1185">Reference proteome</keyword>
<dbReference type="Proteomes" id="UP001206925">
    <property type="component" value="Unassembled WGS sequence"/>
</dbReference>
<dbReference type="AlphaFoldDB" id="A0AAD5GUT0"/>
<evidence type="ECO:0000313" key="2">
    <source>
        <dbReference type="Proteomes" id="UP001206925"/>
    </source>
</evidence>
<accession>A0AAD5GUT0</accession>
<organism evidence="1 2">
    <name type="scientific">Ambrosia artemisiifolia</name>
    <name type="common">Common ragweed</name>
    <dbReference type="NCBI Taxonomy" id="4212"/>
    <lineage>
        <taxon>Eukaryota</taxon>
        <taxon>Viridiplantae</taxon>
        <taxon>Streptophyta</taxon>
        <taxon>Embryophyta</taxon>
        <taxon>Tracheophyta</taxon>
        <taxon>Spermatophyta</taxon>
        <taxon>Magnoliopsida</taxon>
        <taxon>eudicotyledons</taxon>
        <taxon>Gunneridae</taxon>
        <taxon>Pentapetalae</taxon>
        <taxon>asterids</taxon>
        <taxon>campanulids</taxon>
        <taxon>Asterales</taxon>
        <taxon>Asteraceae</taxon>
        <taxon>Asteroideae</taxon>
        <taxon>Heliantheae alliance</taxon>
        <taxon>Heliantheae</taxon>
        <taxon>Ambrosia</taxon>
    </lineage>
</organism>
<comment type="caution">
    <text evidence="1">The sequence shown here is derived from an EMBL/GenBank/DDBJ whole genome shotgun (WGS) entry which is preliminary data.</text>
</comment>
<gene>
    <name evidence="1" type="ORF">M8C21_004983</name>
</gene>
<proteinExistence type="predicted"/>
<evidence type="ECO:0000313" key="1">
    <source>
        <dbReference type="EMBL" id="KAI7753116.1"/>
    </source>
</evidence>